<dbReference type="AlphaFoldDB" id="A0A2P2N5T9"/>
<organism evidence="1">
    <name type="scientific">Rhizophora mucronata</name>
    <name type="common">Asiatic mangrove</name>
    <dbReference type="NCBI Taxonomy" id="61149"/>
    <lineage>
        <taxon>Eukaryota</taxon>
        <taxon>Viridiplantae</taxon>
        <taxon>Streptophyta</taxon>
        <taxon>Embryophyta</taxon>
        <taxon>Tracheophyta</taxon>
        <taxon>Spermatophyta</taxon>
        <taxon>Magnoliopsida</taxon>
        <taxon>eudicotyledons</taxon>
        <taxon>Gunneridae</taxon>
        <taxon>Pentapetalae</taxon>
        <taxon>rosids</taxon>
        <taxon>fabids</taxon>
        <taxon>Malpighiales</taxon>
        <taxon>Rhizophoraceae</taxon>
        <taxon>Rhizophora</taxon>
    </lineage>
</organism>
<proteinExistence type="predicted"/>
<name>A0A2P2N5T9_RHIMU</name>
<reference evidence="1" key="1">
    <citation type="submission" date="2018-02" db="EMBL/GenBank/DDBJ databases">
        <title>Rhizophora mucronata_Transcriptome.</title>
        <authorList>
            <person name="Meera S.P."/>
            <person name="Sreeshan A."/>
            <person name="Augustine A."/>
        </authorList>
    </citation>
    <scope>NUCLEOTIDE SEQUENCE</scope>
    <source>
        <tissue evidence="1">Leaf</tissue>
    </source>
</reference>
<accession>A0A2P2N5T9</accession>
<evidence type="ECO:0000313" key="1">
    <source>
        <dbReference type="EMBL" id="MBX37854.1"/>
    </source>
</evidence>
<sequence>MTADEWASLVPHSTMRISILTFSQCTSCVHALYYCSVSPWYRWPNP</sequence>
<dbReference type="EMBL" id="GGEC01057370">
    <property type="protein sequence ID" value="MBX37854.1"/>
    <property type="molecule type" value="Transcribed_RNA"/>
</dbReference>
<protein>
    <submittedName>
        <fullName evidence="1">Uncharacterized protein</fullName>
    </submittedName>
</protein>